<feature type="domain" description="Amine oxidase" evidence="1">
    <location>
        <begin position="17"/>
        <end position="239"/>
    </location>
</feature>
<evidence type="ECO:0000259" key="1">
    <source>
        <dbReference type="Pfam" id="PF01593"/>
    </source>
</evidence>
<dbReference type="InterPro" id="IPR002937">
    <property type="entry name" value="Amino_oxidase"/>
</dbReference>
<accession>A0A6J6D6E7</accession>
<organism evidence="2">
    <name type="scientific">freshwater metagenome</name>
    <dbReference type="NCBI Taxonomy" id="449393"/>
    <lineage>
        <taxon>unclassified sequences</taxon>
        <taxon>metagenomes</taxon>
        <taxon>ecological metagenomes</taxon>
    </lineage>
</organism>
<dbReference type="EMBL" id="CAEZSR010000052">
    <property type="protein sequence ID" value="CAB4558916.1"/>
    <property type="molecule type" value="Genomic_DNA"/>
</dbReference>
<dbReference type="Pfam" id="PF01593">
    <property type="entry name" value="Amino_oxidase"/>
    <property type="match status" value="1"/>
</dbReference>
<sequence>MLDDPDYFSHVIDGTTAVLVEGIAGDVRGTIHLGWTATSIDDRGDHVVVSSDRHEVVQARCVVLAVPVNVWSRITFTPLLQGASRAMAELGQPGCSVKVWMVVRGAPPAFRGFGVTDGALVYVRTERELGDGTSLMVGFGWDPTLLTVTDPPTMTLHLREFLPHAEVLATDLVDWNAEVESSGTWYSRPSNQGSLVGEFFGESSGRLVIAGSDAAPAELHPGSIEGALAMGRRAAREVLAIIGSVGS</sequence>
<evidence type="ECO:0000313" key="2">
    <source>
        <dbReference type="EMBL" id="CAB4558916.1"/>
    </source>
</evidence>
<reference evidence="2" key="1">
    <citation type="submission" date="2020-05" db="EMBL/GenBank/DDBJ databases">
        <authorList>
            <person name="Chiriac C."/>
            <person name="Salcher M."/>
            <person name="Ghai R."/>
            <person name="Kavagutti S V."/>
        </authorList>
    </citation>
    <scope>NUCLEOTIDE SEQUENCE</scope>
</reference>
<dbReference type="InterPro" id="IPR036188">
    <property type="entry name" value="FAD/NAD-bd_sf"/>
</dbReference>
<name>A0A6J6D6E7_9ZZZZ</name>
<dbReference type="SUPFAM" id="SSF51905">
    <property type="entry name" value="FAD/NAD(P)-binding domain"/>
    <property type="match status" value="1"/>
</dbReference>
<gene>
    <name evidence="2" type="ORF">UFOPK1493_01623</name>
</gene>
<protein>
    <submittedName>
        <fullName evidence="2">Unannotated protein</fullName>
    </submittedName>
</protein>
<dbReference type="Gene3D" id="3.50.50.60">
    <property type="entry name" value="FAD/NAD(P)-binding domain"/>
    <property type="match status" value="1"/>
</dbReference>
<dbReference type="AlphaFoldDB" id="A0A6J6D6E7"/>
<proteinExistence type="predicted"/>
<dbReference type="GO" id="GO:0016491">
    <property type="term" value="F:oxidoreductase activity"/>
    <property type="evidence" value="ECO:0007669"/>
    <property type="project" value="InterPro"/>
</dbReference>